<dbReference type="InterPro" id="IPR001646">
    <property type="entry name" value="5peptide_repeat"/>
</dbReference>
<keyword evidence="3" id="KW-1185">Reference proteome</keyword>
<dbReference type="EMBL" id="DS989850">
    <property type="protein sequence ID" value="EDX75077.1"/>
    <property type="molecule type" value="Genomic_DNA"/>
</dbReference>
<reference evidence="2 3" key="1">
    <citation type="submission" date="2008-07" db="EMBL/GenBank/DDBJ databases">
        <authorList>
            <person name="Tandeau de Marsac N."/>
            <person name="Ferriera S."/>
            <person name="Johnson J."/>
            <person name="Kravitz S."/>
            <person name="Beeson K."/>
            <person name="Sutton G."/>
            <person name="Rogers Y.-H."/>
            <person name="Friedman R."/>
            <person name="Frazier M."/>
            <person name="Venter J.C."/>
        </authorList>
    </citation>
    <scope>NUCLEOTIDE SEQUENCE [LARGE SCALE GENOMIC DNA]</scope>
    <source>
        <strain evidence="2 3">PCC 7420</strain>
    </source>
</reference>
<gene>
    <name evidence="2" type="ORF">MC7420_2081</name>
</gene>
<dbReference type="AlphaFoldDB" id="B4VSP2"/>
<dbReference type="eggNOG" id="COG1357">
    <property type="taxonomic scope" value="Bacteria"/>
</dbReference>
<evidence type="ECO:0000256" key="1">
    <source>
        <dbReference type="SAM" id="Phobius"/>
    </source>
</evidence>
<feature type="transmembrane region" description="Helical" evidence="1">
    <location>
        <begin position="21"/>
        <end position="42"/>
    </location>
</feature>
<evidence type="ECO:0000313" key="3">
    <source>
        <dbReference type="Proteomes" id="UP000003835"/>
    </source>
</evidence>
<organism evidence="2 3">
    <name type="scientific">Coleofasciculus chthonoplastes PCC 7420</name>
    <dbReference type="NCBI Taxonomy" id="118168"/>
    <lineage>
        <taxon>Bacteria</taxon>
        <taxon>Bacillati</taxon>
        <taxon>Cyanobacteriota</taxon>
        <taxon>Cyanophyceae</taxon>
        <taxon>Coleofasciculales</taxon>
        <taxon>Coleofasciculaceae</taxon>
        <taxon>Coleofasciculus</taxon>
    </lineage>
</organism>
<keyword evidence="1" id="KW-1133">Transmembrane helix</keyword>
<dbReference type="Proteomes" id="UP000003835">
    <property type="component" value="Unassembled WGS sequence"/>
</dbReference>
<dbReference type="PANTHER" id="PTHR47121">
    <property type="entry name" value="THYLAKOID LUMENAL PROTEIN TL20.3, CHLOROPLASTIC"/>
    <property type="match status" value="1"/>
</dbReference>
<protein>
    <submittedName>
        <fullName evidence="2">Pentapeptide repeat protein</fullName>
    </submittedName>
</protein>
<keyword evidence="1" id="KW-0812">Transmembrane</keyword>
<proteinExistence type="predicted"/>
<dbReference type="OrthoDB" id="7872756at2"/>
<dbReference type="SUPFAM" id="SSF141571">
    <property type="entry name" value="Pentapeptide repeat-like"/>
    <property type="match status" value="1"/>
</dbReference>
<dbReference type="Gene3D" id="2.160.20.80">
    <property type="entry name" value="E3 ubiquitin-protein ligase SopA"/>
    <property type="match status" value="1"/>
</dbReference>
<accession>B4VSP2</accession>
<sequence>MTKASQKQTENRPSKKAGKRLAIGIGLLIALFAWIVDLPSAIAQENSVNYTLTELHYRDFSNQNLEGTSFAGADLRGASFRGASLQGSILTKAAFFEADLTGANLSETLADRVVFDGANLTNAIFTNAIASRSRFFDTTITGADFSGAILDTYQISLMCQRADGVNPVTGVSTRDSLGCR</sequence>
<dbReference type="Pfam" id="PF00805">
    <property type="entry name" value="Pentapeptide"/>
    <property type="match status" value="2"/>
</dbReference>
<name>B4VSP2_9CYAN</name>
<evidence type="ECO:0000313" key="2">
    <source>
        <dbReference type="EMBL" id="EDX75077.1"/>
    </source>
</evidence>
<dbReference type="HOGENOM" id="CLU_066336_3_1_3"/>
<dbReference type="STRING" id="118168.MC7420_2081"/>
<dbReference type="RefSeq" id="WP_006101352.1">
    <property type="nucleotide sequence ID" value="NZ_DS989850.1"/>
</dbReference>
<keyword evidence="1" id="KW-0472">Membrane</keyword>
<dbReference type="InterPro" id="IPR053285">
    <property type="entry name" value="Thylakoid_lumenal_pentapeptide"/>
</dbReference>
<dbReference type="PANTHER" id="PTHR47121:SF2">
    <property type="entry name" value="THYLAKOID LUMENAL PROTEIN TL20.3, CHLOROPLASTIC"/>
    <property type="match status" value="1"/>
</dbReference>